<dbReference type="Proteomes" id="UP000324222">
    <property type="component" value="Unassembled WGS sequence"/>
</dbReference>
<name>A0A5B7DYH1_PORTR</name>
<gene>
    <name evidence="1" type="ORF">E2C01_019175</name>
</gene>
<protein>
    <submittedName>
        <fullName evidence="1">Uncharacterized protein</fullName>
    </submittedName>
</protein>
<evidence type="ECO:0000313" key="2">
    <source>
        <dbReference type="Proteomes" id="UP000324222"/>
    </source>
</evidence>
<comment type="caution">
    <text evidence="1">The sequence shown here is derived from an EMBL/GenBank/DDBJ whole genome shotgun (WGS) entry which is preliminary data.</text>
</comment>
<evidence type="ECO:0000313" key="1">
    <source>
        <dbReference type="EMBL" id="MPC26046.1"/>
    </source>
</evidence>
<sequence length="163" mass="17832">MVSVGSGRRPRIGSNPTMYRLETVLCRALKAKTLKKKSTGYDWLHSAVDAVRLLGVDDLGLTDLPHIDYVVHSPWDIASSTSGCPSLPSVTFTSLPLFVNGVTVSHSTRCCHTLGFRAKIGLTPLLGKLHLTRPPLQSLPAPTFLFPKSRLLPGNEPKRNNFM</sequence>
<dbReference type="AlphaFoldDB" id="A0A5B7DYH1"/>
<keyword evidence="2" id="KW-1185">Reference proteome</keyword>
<organism evidence="1 2">
    <name type="scientific">Portunus trituberculatus</name>
    <name type="common">Swimming crab</name>
    <name type="synonym">Neptunus trituberculatus</name>
    <dbReference type="NCBI Taxonomy" id="210409"/>
    <lineage>
        <taxon>Eukaryota</taxon>
        <taxon>Metazoa</taxon>
        <taxon>Ecdysozoa</taxon>
        <taxon>Arthropoda</taxon>
        <taxon>Crustacea</taxon>
        <taxon>Multicrustacea</taxon>
        <taxon>Malacostraca</taxon>
        <taxon>Eumalacostraca</taxon>
        <taxon>Eucarida</taxon>
        <taxon>Decapoda</taxon>
        <taxon>Pleocyemata</taxon>
        <taxon>Brachyura</taxon>
        <taxon>Eubrachyura</taxon>
        <taxon>Portunoidea</taxon>
        <taxon>Portunidae</taxon>
        <taxon>Portuninae</taxon>
        <taxon>Portunus</taxon>
    </lineage>
</organism>
<dbReference type="EMBL" id="VSRR010001548">
    <property type="protein sequence ID" value="MPC26046.1"/>
    <property type="molecule type" value="Genomic_DNA"/>
</dbReference>
<accession>A0A5B7DYH1</accession>
<reference evidence="1 2" key="1">
    <citation type="submission" date="2019-05" db="EMBL/GenBank/DDBJ databases">
        <title>Another draft genome of Portunus trituberculatus and its Hox gene families provides insights of decapod evolution.</title>
        <authorList>
            <person name="Jeong J.-H."/>
            <person name="Song I."/>
            <person name="Kim S."/>
            <person name="Choi T."/>
            <person name="Kim D."/>
            <person name="Ryu S."/>
            <person name="Kim W."/>
        </authorList>
    </citation>
    <scope>NUCLEOTIDE SEQUENCE [LARGE SCALE GENOMIC DNA]</scope>
    <source>
        <tissue evidence="1">Muscle</tissue>
    </source>
</reference>
<proteinExistence type="predicted"/>